<dbReference type="RefSeq" id="WP_046228942.1">
    <property type="nucleotide sequence ID" value="NZ_FONN01000008.1"/>
</dbReference>
<name>A0A1I2E5I6_9BACL</name>
<dbReference type="Gene3D" id="3.30.70.1790">
    <property type="entry name" value="RepB DNA-primase, N-terminal domain"/>
    <property type="match status" value="1"/>
</dbReference>
<dbReference type="Pfam" id="PF16793">
    <property type="entry name" value="RepB_primase"/>
    <property type="match status" value="1"/>
</dbReference>
<evidence type="ECO:0000259" key="1">
    <source>
        <dbReference type="Pfam" id="PF16793"/>
    </source>
</evidence>
<accession>A0A1I2E5I6</accession>
<dbReference type="InterPro" id="IPR039459">
    <property type="entry name" value="RepB-like_DNA_primase_dom"/>
</dbReference>
<dbReference type="AlphaFoldDB" id="A0A1I2E5I6"/>
<gene>
    <name evidence="2" type="ORF">SAMN04487969_108187</name>
</gene>
<reference evidence="3" key="1">
    <citation type="submission" date="2016-10" db="EMBL/GenBank/DDBJ databases">
        <authorList>
            <person name="Varghese N."/>
            <person name="Submissions S."/>
        </authorList>
    </citation>
    <scope>NUCLEOTIDE SEQUENCE [LARGE SCALE GENOMIC DNA]</scope>
    <source>
        <strain evidence="3">CGMCC 1.10223</strain>
    </source>
</reference>
<dbReference type="EMBL" id="FONN01000008">
    <property type="protein sequence ID" value="SFE87896.1"/>
    <property type="molecule type" value="Genomic_DNA"/>
</dbReference>
<evidence type="ECO:0000313" key="3">
    <source>
        <dbReference type="Proteomes" id="UP000183410"/>
    </source>
</evidence>
<keyword evidence="3" id="KW-1185">Reference proteome</keyword>
<dbReference type="OrthoDB" id="6008408at2"/>
<protein>
    <recommendedName>
        <fullName evidence="1">RepB-like DNA primase domain-containing protein</fullName>
    </recommendedName>
</protein>
<proteinExistence type="predicted"/>
<dbReference type="Proteomes" id="UP000183410">
    <property type="component" value="Unassembled WGS sequence"/>
</dbReference>
<organism evidence="2 3">
    <name type="scientific">Paenibacillus algorifonticola</name>
    <dbReference type="NCBI Taxonomy" id="684063"/>
    <lineage>
        <taxon>Bacteria</taxon>
        <taxon>Bacillati</taxon>
        <taxon>Bacillota</taxon>
        <taxon>Bacilli</taxon>
        <taxon>Bacillales</taxon>
        <taxon>Paenibacillaceae</taxon>
        <taxon>Paenibacillus</taxon>
    </lineage>
</organism>
<feature type="domain" description="RepB-like DNA primase" evidence="1">
    <location>
        <begin position="194"/>
        <end position="278"/>
    </location>
</feature>
<evidence type="ECO:0000313" key="2">
    <source>
        <dbReference type="EMBL" id="SFE87896.1"/>
    </source>
</evidence>
<sequence>MTQRLSSMRYTRNLRRFSSHARHFIKKLGCKQNEQLHFILVHDDKNKNKRFSSSSNHPAMTLHKPLNLLERSTPQFTLFSKRNKLIHVLSQNKRGYAVFMEINYRETRTGDFKKIRAQFIDVDLNKISVHLDTKEQVKQMIESIQSDPAEQLQSITVKKNKQGRYHLLALRKKQRVTKLKNAFIKKFKIQIKDTMIIETKNGYHIYWVLQGGSVSKFVPIQKALAKKFSSDPMITNLSRVMRIPGFYHMKNPRSPFMVRVKQLGRKKPFSQEEIIHSLALEPFNQLI</sequence>